<dbReference type="PANTHER" id="PTHR43513">
    <property type="entry name" value="DIHYDROOROTATE DEHYDROGENASE B (NAD(+)), ELECTRON TRANSFER SUBUNIT"/>
    <property type="match status" value="1"/>
</dbReference>
<dbReference type="Proteomes" id="UP001651880">
    <property type="component" value="Unassembled WGS sequence"/>
</dbReference>
<evidence type="ECO:0000256" key="6">
    <source>
        <dbReference type="ARBA" id="ARBA00022827"/>
    </source>
</evidence>
<keyword evidence="3 11" id="KW-0285">Flavoprotein</keyword>
<dbReference type="PANTHER" id="PTHR43513:SF3">
    <property type="entry name" value="DIHYDROOROTATE DEHYDROGENASE B (NAD(+)), ELECTRON TRANSFER SUBUNIT-RELATED"/>
    <property type="match status" value="1"/>
</dbReference>
<dbReference type="Gene3D" id="3.40.50.80">
    <property type="entry name" value="Nucleotide-binding domain of ferredoxin-NADP reductase (FNR) module"/>
    <property type="match status" value="1"/>
</dbReference>
<keyword evidence="6 11" id="KW-0274">FAD</keyword>
<dbReference type="InterPro" id="IPR017927">
    <property type="entry name" value="FAD-bd_FR_type"/>
</dbReference>
<keyword evidence="10 11" id="KW-0411">Iron-sulfur</keyword>
<dbReference type="InterPro" id="IPR050353">
    <property type="entry name" value="PyrK_electron_transfer"/>
</dbReference>
<dbReference type="InterPro" id="IPR019480">
    <property type="entry name" value="Dihydroorotate_DH_Fe-S-bd"/>
</dbReference>
<dbReference type="Gene3D" id="2.40.30.10">
    <property type="entry name" value="Translation factors"/>
    <property type="match status" value="1"/>
</dbReference>
<keyword evidence="14" id="KW-1185">Reference proteome</keyword>
<dbReference type="InterPro" id="IPR037117">
    <property type="entry name" value="Dihydroorotate_DH_ele_sf"/>
</dbReference>
<dbReference type="HAMAP" id="MF_01211">
    <property type="entry name" value="DHODB_Fe_S_bind"/>
    <property type="match status" value="1"/>
</dbReference>
<evidence type="ECO:0000313" key="13">
    <source>
        <dbReference type="EMBL" id="MCQ1528076.1"/>
    </source>
</evidence>
<gene>
    <name evidence="11" type="primary">pyrK</name>
    <name evidence="13" type="ORF">LJD61_00725</name>
</gene>
<keyword evidence="4 11" id="KW-0001">2Fe-2S</keyword>
<feature type="binding site" evidence="11">
    <location>
        <begin position="69"/>
        <end position="71"/>
    </location>
    <ligand>
        <name>FAD</name>
        <dbReference type="ChEBI" id="CHEBI:57692"/>
    </ligand>
</feature>
<sequence length="255" mass="28225">MEREICSIVSNDRVAKDIYKLVINSKSIIKEASAGQFLHIKPSLNYDPLLRRPISICKADSVKGHIMLLYRVCGKGTRLFGGLGQGDCLDIIGPLGKGFPILKDKKAAVIGGGIGIAPLLELCQNLNSPDIYMGFRDEVYFVDEFIKHSGAFFLYTEDGSRGSKGYPIEALARNISSYEVVYACGPKMMLSKVKELCEANSVECYLSMEERMGCGVGACLVCACESSEENYYKKVCVDGPVFNSREVKFDDRYER</sequence>
<dbReference type="InterPro" id="IPR039261">
    <property type="entry name" value="FNR_nucleotide-bd"/>
</dbReference>
<feature type="binding site" evidence="11">
    <location>
        <position position="214"/>
    </location>
    <ligand>
        <name>[2Fe-2S] cluster</name>
        <dbReference type="ChEBI" id="CHEBI:190135"/>
    </ligand>
</feature>
<feature type="binding site" evidence="11">
    <location>
        <begin position="76"/>
        <end position="77"/>
    </location>
    <ligand>
        <name>FAD</name>
        <dbReference type="ChEBI" id="CHEBI:57692"/>
    </ligand>
</feature>
<keyword evidence="5 11" id="KW-0479">Metal-binding</keyword>
<evidence type="ECO:0000256" key="9">
    <source>
        <dbReference type="ARBA" id="ARBA00023004"/>
    </source>
</evidence>
<feature type="domain" description="FAD-binding FR-type" evidence="12">
    <location>
        <begin position="1"/>
        <end position="101"/>
    </location>
</feature>
<dbReference type="RefSeq" id="WP_255225582.1">
    <property type="nucleotide sequence ID" value="NZ_JAJEKE010000001.1"/>
</dbReference>
<evidence type="ECO:0000313" key="14">
    <source>
        <dbReference type="Proteomes" id="UP001651880"/>
    </source>
</evidence>
<comment type="caution">
    <text evidence="13">The sequence shown here is derived from an EMBL/GenBank/DDBJ whole genome shotgun (WGS) entry which is preliminary data.</text>
</comment>
<dbReference type="InterPro" id="IPR017938">
    <property type="entry name" value="Riboflavin_synthase-like_b-brl"/>
</dbReference>
<evidence type="ECO:0000256" key="2">
    <source>
        <dbReference type="ARBA" id="ARBA00022448"/>
    </source>
</evidence>
<keyword evidence="2 11" id="KW-0813">Transport</keyword>
<evidence type="ECO:0000256" key="7">
    <source>
        <dbReference type="ARBA" id="ARBA00022975"/>
    </source>
</evidence>
<comment type="subunit">
    <text evidence="11">Heterotetramer of 2 PyrK and 2 PyrD type B subunits.</text>
</comment>
<feature type="binding site" evidence="11">
    <location>
        <position position="222"/>
    </location>
    <ligand>
        <name>[2Fe-2S] cluster</name>
        <dbReference type="ChEBI" id="CHEBI:190135"/>
    </ligand>
</feature>
<feature type="binding site" evidence="11">
    <location>
        <position position="236"/>
    </location>
    <ligand>
        <name>[2Fe-2S] cluster</name>
        <dbReference type="ChEBI" id="CHEBI:190135"/>
    </ligand>
</feature>
<dbReference type="InterPro" id="IPR012165">
    <property type="entry name" value="Cyt_c3_hydrogenase_gsu"/>
</dbReference>
<feature type="binding site" evidence="11">
    <location>
        <position position="219"/>
    </location>
    <ligand>
        <name>[2Fe-2S] cluster</name>
        <dbReference type="ChEBI" id="CHEBI:190135"/>
    </ligand>
</feature>
<name>A0ABT1NE04_9FIRM</name>
<dbReference type="SUPFAM" id="SSF52343">
    <property type="entry name" value="Ferredoxin reductase-like, C-terminal NADP-linked domain"/>
    <property type="match status" value="1"/>
</dbReference>
<keyword evidence="7 11" id="KW-0665">Pyrimidine biosynthesis</keyword>
<protein>
    <recommendedName>
        <fullName evidence="11">Dihydroorotate dehydrogenase B (NAD(+)), electron transfer subunit</fullName>
    </recommendedName>
    <alternativeName>
        <fullName evidence="11">Dihydroorotate oxidase B, electron transfer subunit</fullName>
    </alternativeName>
</protein>
<evidence type="ECO:0000259" key="12">
    <source>
        <dbReference type="PROSITE" id="PS51384"/>
    </source>
</evidence>
<dbReference type="NCBIfam" id="NF000798">
    <property type="entry name" value="PRK00054.1-3"/>
    <property type="match status" value="1"/>
</dbReference>
<evidence type="ECO:0000256" key="4">
    <source>
        <dbReference type="ARBA" id="ARBA00022714"/>
    </source>
</evidence>
<comment type="similarity">
    <text evidence="1 11">Belongs to the PyrK family.</text>
</comment>
<feature type="binding site" evidence="11">
    <location>
        <begin position="52"/>
        <end position="55"/>
    </location>
    <ligand>
        <name>FAD</name>
        <dbReference type="ChEBI" id="CHEBI:57692"/>
    </ligand>
</feature>
<comment type="pathway">
    <text evidence="11">Pyrimidine metabolism; UMP biosynthesis via de novo pathway; orotate from (S)-dihydroorotate (NAD(+) route): step 1/1.</text>
</comment>
<evidence type="ECO:0000256" key="10">
    <source>
        <dbReference type="ARBA" id="ARBA00023014"/>
    </source>
</evidence>
<comment type="cofactor">
    <cofactor evidence="11">
        <name>FAD</name>
        <dbReference type="ChEBI" id="CHEBI:57692"/>
    </cofactor>
    <text evidence="11">Binds 1 FAD per subunit.</text>
</comment>
<dbReference type="PIRSF" id="PIRSF006816">
    <property type="entry name" value="Cyc3_hyd_g"/>
    <property type="match status" value="1"/>
</dbReference>
<dbReference type="InterPro" id="IPR023455">
    <property type="entry name" value="Dihydroorotate_DHASE_ETsu"/>
</dbReference>
<dbReference type="PROSITE" id="PS51384">
    <property type="entry name" value="FAD_FR"/>
    <property type="match status" value="1"/>
</dbReference>
<dbReference type="Pfam" id="PF10418">
    <property type="entry name" value="DHODB_Fe-S_bind"/>
    <property type="match status" value="1"/>
</dbReference>
<dbReference type="EMBL" id="JAJEKE010000001">
    <property type="protein sequence ID" value="MCQ1528076.1"/>
    <property type="molecule type" value="Genomic_DNA"/>
</dbReference>
<dbReference type="CDD" id="cd06218">
    <property type="entry name" value="DHOD_e_trans"/>
    <property type="match status" value="1"/>
</dbReference>
<evidence type="ECO:0000256" key="1">
    <source>
        <dbReference type="ARBA" id="ARBA00006422"/>
    </source>
</evidence>
<evidence type="ECO:0000256" key="11">
    <source>
        <dbReference type="HAMAP-Rule" id="MF_01211"/>
    </source>
</evidence>
<comment type="function">
    <text evidence="11">Responsible for channeling the electrons from the oxidation of dihydroorotate from the FMN redox center in the PyrD type B subunit to the ultimate electron acceptor NAD(+).</text>
</comment>
<keyword evidence="9 11" id="KW-0408">Iron</keyword>
<evidence type="ECO:0000256" key="3">
    <source>
        <dbReference type="ARBA" id="ARBA00022630"/>
    </source>
</evidence>
<evidence type="ECO:0000256" key="8">
    <source>
        <dbReference type="ARBA" id="ARBA00022982"/>
    </source>
</evidence>
<keyword evidence="8 11" id="KW-0249">Electron transport</keyword>
<proteinExistence type="inferred from homology"/>
<accession>A0ABT1NE04</accession>
<comment type="cofactor">
    <cofactor evidence="11">
        <name>[2Fe-2S] cluster</name>
        <dbReference type="ChEBI" id="CHEBI:190135"/>
    </cofactor>
    <text evidence="11">Binds 1 [2Fe-2S] cluster per subunit.</text>
</comment>
<evidence type="ECO:0000256" key="5">
    <source>
        <dbReference type="ARBA" id="ARBA00022723"/>
    </source>
</evidence>
<reference evidence="13 14" key="1">
    <citation type="submission" date="2021-10" db="EMBL/GenBank/DDBJ databases">
        <title>Lutispora strain m25 sp. nov., a thermophilic, non-spore-forming bacterium isolated from a lab-scale methanogenic bioreactor digesting anaerobic sludge.</title>
        <authorList>
            <person name="El Houari A."/>
            <person name="Mcdonald J."/>
        </authorList>
    </citation>
    <scope>NUCLEOTIDE SEQUENCE [LARGE SCALE GENOMIC DNA]</scope>
    <source>
        <strain evidence="14">m25</strain>
    </source>
</reference>
<dbReference type="SUPFAM" id="SSF63380">
    <property type="entry name" value="Riboflavin synthase domain-like"/>
    <property type="match status" value="1"/>
</dbReference>
<dbReference type="Gene3D" id="2.10.240.10">
    <property type="entry name" value="Dihydroorotate dehydrogenase, electron transfer subunit"/>
    <property type="match status" value="1"/>
</dbReference>
<organism evidence="13 14">
    <name type="scientific">Lutispora saccharofermentans</name>
    <dbReference type="NCBI Taxonomy" id="3024236"/>
    <lineage>
        <taxon>Bacteria</taxon>
        <taxon>Bacillati</taxon>
        <taxon>Bacillota</taxon>
        <taxon>Clostridia</taxon>
        <taxon>Lutisporales</taxon>
        <taxon>Lutisporaceae</taxon>
        <taxon>Lutispora</taxon>
    </lineage>
</organism>